<accession>A0ABN2WRX4</accession>
<name>A0ABN2WRX4_9MICO</name>
<feature type="compositionally biased region" description="Polar residues" evidence="3">
    <location>
        <begin position="1"/>
        <end position="13"/>
    </location>
</feature>
<comment type="similarity">
    <text evidence="1 2">Belongs to the enoyl-CoA hydratase/isomerase family.</text>
</comment>
<dbReference type="InterPro" id="IPR018376">
    <property type="entry name" value="Enoyl-CoA_hyd/isom_CS"/>
</dbReference>
<evidence type="ECO:0000256" key="2">
    <source>
        <dbReference type="RuleBase" id="RU003707"/>
    </source>
</evidence>
<sequence length="347" mass="35638">MTTTPPSASHAQSGTPAQTETPAQAVAPAQAAAPDRDSAAAAPAQAAAGATAPAPAAPSPQTPPEASGTAVLPAPDAVHAMPAGTVRIETYGPVAHVVLDRPDTMNSVTPDVMRDLIAAALELREDGTVNAVVLRGEGRAFCAGLDMGQFKRLAEGGAAGTPLDLPTAAKALAQQSVEMFSHVPVPVIACLHGPVLGAGFQYALGADIRVSAPDARLGLMEVVWGIVPDMMGTQLLPRLAGPSKAKHLIFTCDMISGEKALEWGVVDEVAAEPLERAHALAVQIADQSRSSLVAAKKLVDLSATASLEEGLAAEQEELAKLKGTDEQKAAIAKRMAHLQARKEKKRG</sequence>
<evidence type="ECO:0000256" key="1">
    <source>
        <dbReference type="ARBA" id="ARBA00005254"/>
    </source>
</evidence>
<feature type="compositionally biased region" description="Low complexity" evidence="3">
    <location>
        <begin position="14"/>
        <end position="54"/>
    </location>
</feature>
<evidence type="ECO:0000313" key="4">
    <source>
        <dbReference type="EMBL" id="GAA2096547.1"/>
    </source>
</evidence>
<dbReference type="Proteomes" id="UP001500984">
    <property type="component" value="Unassembled WGS sequence"/>
</dbReference>
<dbReference type="RefSeq" id="WP_291793252.1">
    <property type="nucleotide sequence ID" value="NZ_BAAAPZ010000006.1"/>
</dbReference>
<dbReference type="InterPro" id="IPR001753">
    <property type="entry name" value="Enoyl-CoA_hydra/iso"/>
</dbReference>
<comment type="caution">
    <text evidence="4">The sequence shown here is derived from an EMBL/GenBank/DDBJ whole genome shotgun (WGS) entry which is preliminary data.</text>
</comment>
<evidence type="ECO:0008006" key="6">
    <source>
        <dbReference type="Google" id="ProtNLM"/>
    </source>
</evidence>
<protein>
    <recommendedName>
        <fullName evidence="6">Enoyl-CoA hydratase</fullName>
    </recommendedName>
</protein>
<evidence type="ECO:0000313" key="5">
    <source>
        <dbReference type="Proteomes" id="UP001500984"/>
    </source>
</evidence>
<dbReference type="InterPro" id="IPR029045">
    <property type="entry name" value="ClpP/crotonase-like_dom_sf"/>
</dbReference>
<proteinExistence type="inferred from homology"/>
<feature type="region of interest" description="Disordered" evidence="3">
    <location>
        <begin position="1"/>
        <end position="71"/>
    </location>
</feature>
<dbReference type="PANTHER" id="PTHR43149:SF1">
    <property type="entry name" value="DELTA(3,5)-DELTA(2,4)-DIENOYL-COA ISOMERASE, MITOCHONDRIAL"/>
    <property type="match status" value="1"/>
</dbReference>
<dbReference type="Gene3D" id="3.90.226.10">
    <property type="entry name" value="2-enoyl-CoA Hydratase, Chain A, domain 1"/>
    <property type="match status" value="1"/>
</dbReference>
<reference evidence="4 5" key="1">
    <citation type="journal article" date="2019" name="Int. J. Syst. Evol. Microbiol.">
        <title>The Global Catalogue of Microorganisms (GCM) 10K type strain sequencing project: providing services to taxonomists for standard genome sequencing and annotation.</title>
        <authorList>
            <consortium name="The Broad Institute Genomics Platform"/>
            <consortium name="The Broad Institute Genome Sequencing Center for Infectious Disease"/>
            <person name="Wu L."/>
            <person name="Ma J."/>
        </authorList>
    </citation>
    <scope>NUCLEOTIDE SEQUENCE [LARGE SCALE GENOMIC DNA]</scope>
    <source>
        <strain evidence="4 5">JCM 15900</strain>
    </source>
</reference>
<dbReference type="CDD" id="cd06558">
    <property type="entry name" value="crotonase-like"/>
    <property type="match status" value="1"/>
</dbReference>
<dbReference type="Pfam" id="PF00378">
    <property type="entry name" value="ECH_1"/>
    <property type="match status" value="1"/>
</dbReference>
<evidence type="ECO:0000256" key="3">
    <source>
        <dbReference type="SAM" id="MobiDB-lite"/>
    </source>
</evidence>
<keyword evidence="5" id="KW-1185">Reference proteome</keyword>
<dbReference type="InterPro" id="IPR045002">
    <property type="entry name" value="Ech1-like"/>
</dbReference>
<dbReference type="SUPFAM" id="SSF52096">
    <property type="entry name" value="ClpP/crotonase"/>
    <property type="match status" value="1"/>
</dbReference>
<gene>
    <name evidence="4" type="ORF">GCM10009823_16740</name>
</gene>
<dbReference type="PROSITE" id="PS00166">
    <property type="entry name" value="ENOYL_COA_HYDRATASE"/>
    <property type="match status" value="1"/>
</dbReference>
<organism evidence="4 5">
    <name type="scientific">Brevibacterium salitolerans</name>
    <dbReference type="NCBI Taxonomy" id="1403566"/>
    <lineage>
        <taxon>Bacteria</taxon>
        <taxon>Bacillati</taxon>
        <taxon>Actinomycetota</taxon>
        <taxon>Actinomycetes</taxon>
        <taxon>Micrococcales</taxon>
        <taxon>Brevibacteriaceae</taxon>
        <taxon>Brevibacterium</taxon>
    </lineage>
</organism>
<dbReference type="PANTHER" id="PTHR43149">
    <property type="entry name" value="ENOYL-COA HYDRATASE"/>
    <property type="match status" value="1"/>
</dbReference>
<dbReference type="EMBL" id="BAAAPZ010000006">
    <property type="protein sequence ID" value="GAA2096547.1"/>
    <property type="molecule type" value="Genomic_DNA"/>
</dbReference>